<dbReference type="EMBL" id="UINC01209716">
    <property type="protein sequence ID" value="SVE32855.1"/>
    <property type="molecule type" value="Genomic_DNA"/>
</dbReference>
<gene>
    <name evidence="1" type="ORF">METZ01_LOCUS485709</name>
</gene>
<protein>
    <submittedName>
        <fullName evidence="1">Uncharacterized protein</fullName>
    </submittedName>
</protein>
<reference evidence="1" key="1">
    <citation type="submission" date="2018-05" db="EMBL/GenBank/DDBJ databases">
        <authorList>
            <person name="Lanie J.A."/>
            <person name="Ng W.-L."/>
            <person name="Kazmierczak K.M."/>
            <person name="Andrzejewski T.M."/>
            <person name="Davidsen T.M."/>
            <person name="Wayne K.J."/>
            <person name="Tettelin H."/>
            <person name="Glass J.I."/>
            <person name="Rusch D."/>
            <person name="Podicherti R."/>
            <person name="Tsui H.-C.T."/>
            <person name="Winkler M.E."/>
        </authorList>
    </citation>
    <scope>NUCLEOTIDE SEQUENCE</scope>
</reference>
<name>A0A383CM49_9ZZZZ</name>
<evidence type="ECO:0000313" key="1">
    <source>
        <dbReference type="EMBL" id="SVE32855.1"/>
    </source>
</evidence>
<feature type="non-terminal residue" evidence="1">
    <location>
        <position position="180"/>
    </location>
</feature>
<sequence length="180" mass="20418">MEDVLQAIARPLAAFHGYFAEEALAEYDTILDKIGIIRNKLEAVGIDNRFLKKTVDHLNNIEHIKGPATRTKTLKGLDIRNVQWSPTSGPVLLDPGTFKSDWAEADLARFLVTLKLLFWGSFRFLGATTPLPSFEAAFLDSYKGVRDSFQPRLLSVLIIKELFKHWRMAYVAVTNKRWPG</sequence>
<proteinExistence type="predicted"/>
<organism evidence="1">
    <name type="scientific">marine metagenome</name>
    <dbReference type="NCBI Taxonomy" id="408172"/>
    <lineage>
        <taxon>unclassified sequences</taxon>
        <taxon>metagenomes</taxon>
        <taxon>ecological metagenomes</taxon>
    </lineage>
</organism>
<accession>A0A383CM49</accession>
<dbReference type="AlphaFoldDB" id="A0A383CM49"/>